<evidence type="ECO:0000256" key="7">
    <source>
        <dbReference type="SAM" id="Phobius"/>
    </source>
</evidence>
<accession>A0AB34J183</accession>
<dbReference type="InterPro" id="IPR045231">
    <property type="entry name" value="Yip1/4-like"/>
</dbReference>
<evidence type="ECO:0000313" key="10">
    <source>
        <dbReference type="Proteomes" id="UP001515480"/>
    </source>
</evidence>
<keyword evidence="5 7" id="KW-0472">Membrane</keyword>
<feature type="transmembrane region" description="Helical" evidence="7">
    <location>
        <begin position="172"/>
        <end position="190"/>
    </location>
</feature>
<evidence type="ECO:0000256" key="2">
    <source>
        <dbReference type="ARBA" id="ARBA00010596"/>
    </source>
</evidence>
<keyword evidence="4 7" id="KW-1133">Transmembrane helix</keyword>
<gene>
    <name evidence="8" type="ORF">AB1Y20_006765</name>
    <name evidence="9" type="ORF">AB1Y20_006768</name>
</gene>
<dbReference type="PANTHER" id="PTHR21236">
    <property type="entry name" value="GOLGI MEMBRANE PROTEIN YIP1"/>
    <property type="match status" value="1"/>
</dbReference>
<evidence type="ECO:0000256" key="5">
    <source>
        <dbReference type="ARBA" id="ARBA00023136"/>
    </source>
</evidence>
<feature type="transmembrane region" description="Helical" evidence="7">
    <location>
        <begin position="140"/>
        <end position="160"/>
    </location>
</feature>
<reference evidence="8 10" key="1">
    <citation type="journal article" date="2024" name="Science">
        <title>Giant polyketide synthase enzymes in the biosynthesis of giant marine polyether toxins.</title>
        <authorList>
            <person name="Fallon T.R."/>
            <person name="Shende V.V."/>
            <person name="Wierzbicki I.H."/>
            <person name="Pendleton A.L."/>
            <person name="Watervoot N.F."/>
            <person name="Auber R.P."/>
            <person name="Gonzalez D.J."/>
            <person name="Wisecaver J.H."/>
            <person name="Moore B.S."/>
        </authorList>
    </citation>
    <scope>NUCLEOTIDE SEQUENCE [LARGE SCALE GENOMIC DNA]</scope>
    <source>
        <strain evidence="8 10">12B1</strain>
    </source>
</reference>
<dbReference type="GO" id="GO:0006888">
    <property type="term" value="P:endoplasmic reticulum to Golgi vesicle-mediated transport"/>
    <property type="evidence" value="ECO:0007669"/>
    <property type="project" value="InterPro"/>
</dbReference>
<evidence type="ECO:0000313" key="9">
    <source>
        <dbReference type="EMBL" id="KAL1510461.1"/>
    </source>
</evidence>
<sequence>MYSSFNDSSTYGSSPQQPPFYSQYDGAASSGAGQQHPTSNRFSEPSTPSPPTVVTQDSTFLPRNFSATLLGEGEDNEAPILEELGINFDHIYRKTKTVLIPRRTKLDMEVVADDDFAGPLIFCVILGVLLLFNGKVFFGYIYGVFVVGLLGLWGIFNLMSLKGIDIYRTASVMGYSLLPIVFLAALSILADLRGWAGVLLLPAVVLWCTRAATLLFVVALEADDQRWLFAYPILLFYTCFALITIF</sequence>
<evidence type="ECO:0000313" key="8">
    <source>
        <dbReference type="EMBL" id="KAL1510458.1"/>
    </source>
</evidence>
<name>A0AB34J183_PRYPA</name>
<feature type="compositionally biased region" description="Polar residues" evidence="6">
    <location>
        <begin position="1"/>
        <end position="15"/>
    </location>
</feature>
<protein>
    <recommendedName>
        <fullName evidence="11">Protein YIPF</fullName>
    </recommendedName>
</protein>
<evidence type="ECO:0008006" key="11">
    <source>
        <dbReference type="Google" id="ProtNLM"/>
    </source>
</evidence>
<dbReference type="PANTHER" id="PTHR21236:SF2">
    <property type="entry name" value="PROTEIN YIPF"/>
    <property type="match status" value="1"/>
</dbReference>
<evidence type="ECO:0000256" key="3">
    <source>
        <dbReference type="ARBA" id="ARBA00022692"/>
    </source>
</evidence>
<proteinExistence type="inferred from homology"/>
<dbReference type="GO" id="GO:0016020">
    <property type="term" value="C:membrane"/>
    <property type="evidence" value="ECO:0007669"/>
    <property type="project" value="UniProtKB-SubCell"/>
</dbReference>
<comment type="subcellular location">
    <subcellularLocation>
        <location evidence="1">Membrane</location>
        <topology evidence="1">Multi-pass membrane protein</topology>
    </subcellularLocation>
</comment>
<keyword evidence="10" id="KW-1185">Reference proteome</keyword>
<evidence type="ECO:0000256" key="6">
    <source>
        <dbReference type="SAM" id="MobiDB-lite"/>
    </source>
</evidence>
<dbReference type="AlphaFoldDB" id="A0AB34J183"/>
<feature type="transmembrane region" description="Helical" evidence="7">
    <location>
        <begin position="116"/>
        <end position="134"/>
    </location>
</feature>
<comment type="similarity">
    <text evidence="2">Belongs to the YIP1 family.</text>
</comment>
<dbReference type="GO" id="GO:0048280">
    <property type="term" value="P:vesicle fusion with Golgi apparatus"/>
    <property type="evidence" value="ECO:0007669"/>
    <property type="project" value="TreeGrafter"/>
</dbReference>
<feature type="transmembrane region" description="Helical" evidence="7">
    <location>
        <begin position="227"/>
        <end position="245"/>
    </location>
</feature>
<organism evidence="8 10">
    <name type="scientific">Prymnesium parvum</name>
    <name type="common">Toxic golden alga</name>
    <dbReference type="NCBI Taxonomy" id="97485"/>
    <lineage>
        <taxon>Eukaryota</taxon>
        <taxon>Haptista</taxon>
        <taxon>Haptophyta</taxon>
        <taxon>Prymnesiophyceae</taxon>
        <taxon>Prymnesiales</taxon>
        <taxon>Prymnesiaceae</taxon>
        <taxon>Prymnesium</taxon>
    </lineage>
</organism>
<feature type="region of interest" description="Disordered" evidence="6">
    <location>
        <begin position="1"/>
        <end position="57"/>
    </location>
</feature>
<evidence type="ECO:0000256" key="4">
    <source>
        <dbReference type="ARBA" id="ARBA00022989"/>
    </source>
</evidence>
<comment type="caution">
    <text evidence="8">The sequence shown here is derived from an EMBL/GenBank/DDBJ whole genome shotgun (WGS) entry which is preliminary data.</text>
</comment>
<feature type="compositionally biased region" description="Polar residues" evidence="6">
    <location>
        <begin position="31"/>
        <end position="42"/>
    </location>
</feature>
<evidence type="ECO:0000256" key="1">
    <source>
        <dbReference type="ARBA" id="ARBA00004141"/>
    </source>
</evidence>
<dbReference type="EMBL" id="JBGBPQ010000015">
    <property type="protein sequence ID" value="KAL1510461.1"/>
    <property type="molecule type" value="Genomic_DNA"/>
</dbReference>
<dbReference type="GO" id="GO:0005802">
    <property type="term" value="C:trans-Golgi network"/>
    <property type="evidence" value="ECO:0007669"/>
    <property type="project" value="TreeGrafter"/>
</dbReference>
<keyword evidence="3 7" id="KW-0812">Transmembrane</keyword>
<dbReference type="EMBL" id="JBGBPQ010000015">
    <property type="protein sequence ID" value="KAL1510458.1"/>
    <property type="molecule type" value="Genomic_DNA"/>
</dbReference>
<dbReference type="Proteomes" id="UP001515480">
    <property type="component" value="Unassembled WGS sequence"/>
</dbReference>
<feature type="transmembrane region" description="Helical" evidence="7">
    <location>
        <begin position="196"/>
        <end position="220"/>
    </location>
</feature>